<evidence type="ECO:0000256" key="3">
    <source>
        <dbReference type="ARBA" id="ARBA00023163"/>
    </source>
</evidence>
<reference evidence="6 7" key="1">
    <citation type="journal article" date="2013" name="BMC Genomics">
        <title>ContigScape: a Cytoscape plugin facilitating microbial genome gap closing.</title>
        <authorList>
            <person name="Tang B."/>
            <person name="Wang Q."/>
            <person name="Yang M."/>
            <person name="Xie F."/>
            <person name="Zhu Y."/>
            <person name="Zhuo Y."/>
            <person name="Wang S."/>
            <person name="Gao H."/>
            <person name="Ding X."/>
            <person name="Zhang L."/>
            <person name="Zhao G."/>
            <person name="Zheng H."/>
        </authorList>
    </citation>
    <scope>NUCLEOTIDE SEQUENCE [LARGE SCALE GENOMIC DNA]</scope>
    <source>
        <strain evidence="6 7">HCCB10007</strain>
    </source>
</reference>
<dbReference type="InterPro" id="IPR049484">
    <property type="entry name" value="Rv0078-like_C"/>
</dbReference>
<evidence type="ECO:0000256" key="1">
    <source>
        <dbReference type="ARBA" id="ARBA00023015"/>
    </source>
</evidence>
<dbReference type="GO" id="GO:0003700">
    <property type="term" value="F:DNA-binding transcription factor activity"/>
    <property type="evidence" value="ECO:0007669"/>
    <property type="project" value="TreeGrafter"/>
</dbReference>
<dbReference type="InterPro" id="IPR050109">
    <property type="entry name" value="HTH-type_TetR-like_transc_reg"/>
</dbReference>
<feature type="domain" description="HTH tetR-type" evidence="5">
    <location>
        <begin position="13"/>
        <end position="73"/>
    </location>
</feature>
<feature type="DNA-binding region" description="H-T-H motif" evidence="4">
    <location>
        <begin position="36"/>
        <end position="55"/>
    </location>
</feature>
<dbReference type="GO" id="GO:0000976">
    <property type="term" value="F:transcription cis-regulatory region binding"/>
    <property type="evidence" value="ECO:0007669"/>
    <property type="project" value="TreeGrafter"/>
</dbReference>
<evidence type="ECO:0000256" key="4">
    <source>
        <dbReference type="PROSITE-ProRule" id="PRU00335"/>
    </source>
</evidence>
<dbReference type="KEGG" id="aoi:AORI_2567"/>
<dbReference type="RefSeq" id="WP_016332935.1">
    <property type="nucleotide sequence ID" value="NC_021252.1"/>
</dbReference>
<dbReference type="PANTHER" id="PTHR30055:SF234">
    <property type="entry name" value="HTH-TYPE TRANSCRIPTIONAL REGULATOR BETI"/>
    <property type="match status" value="1"/>
</dbReference>
<dbReference type="SUPFAM" id="SSF46689">
    <property type="entry name" value="Homeodomain-like"/>
    <property type="match status" value="1"/>
</dbReference>
<name>R4SRB3_9PSEU</name>
<keyword evidence="1" id="KW-0805">Transcription regulation</keyword>
<dbReference type="PROSITE" id="PS50977">
    <property type="entry name" value="HTH_TETR_2"/>
    <property type="match status" value="1"/>
</dbReference>
<evidence type="ECO:0000313" key="6">
    <source>
        <dbReference type="EMBL" id="AGM05155.1"/>
    </source>
</evidence>
<keyword evidence="3" id="KW-0804">Transcription</keyword>
<dbReference type="PANTHER" id="PTHR30055">
    <property type="entry name" value="HTH-TYPE TRANSCRIPTIONAL REGULATOR RUTR"/>
    <property type="match status" value="1"/>
</dbReference>
<evidence type="ECO:0000313" key="7">
    <source>
        <dbReference type="Proteomes" id="UP000013968"/>
    </source>
</evidence>
<dbReference type="EMBL" id="CP003410">
    <property type="protein sequence ID" value="AGM05155.1"/>
    <property type="molecule type" value="Genomic_DNA"/>
</dbReference>
<dbReference type="PRINTS" id="PR00455">
    <property type="entry name" value="HTHTETR"/>
</dbReference>
<organism evidence="6 7">
    <name type="scientific">Amycolatopsis keratiniphila</name>
    <dbReference type="NCBI Taxonomy" id="129921"/>
    <lineage>
        <taxon>Bacteria</taxon>
        <taxon>Bacillati</taxon>
        <taxon>Actinomycetota</taxon>
        <taxon>Actinomycetes</taxon>
        <taxon>Pseudonocardiales</taxon>
        <taxon>Pseudonocardiaceae</taxon>
        <taxon>Amycolatopsis</taxon>
        <taxon>Amycolatopsis japonica group</taxon>
    </lineage>
</organism>
<evidence type="ECO:0000256" key="2">
    <source>
        <dbReference type="ARBA" id="ARBA00023125"/>
    </source>
</evidence>
<evidence type="ECO:0000259" key="5">
    <source>
        <dbReference type="PROSITE" id="PS50977"/>
    </source>
</evidence>
<proteinExistence type="predicted"/>
<keyword evidence="2 4" id="KW-0238">DNA-binding</keyword>
<dbReference type="Pfam" id="PF21351">
    <property type="entry name" value="TetR_C_41"/>
    <property type="match status" value="1"/>
</dbReference>
<dbReference type="Gene3D" id="1.10.357.10">
    <property type="entry name" value="Tetracycline Repressor, domain 2"/>
    <property type="match status" value="1"/>
</dbReference>
<dbReference type="PATRIC" id="fig|1156913.3.peg.2631"/>
<accession>R4SRB3</accession>
<dbReference type="AlphaFoldDB" id="R4SRB3"/>
<dbReference type="HOGENOM" id="CLU_069356_24_2_11"/>
<dbReference type="InterPro" id="IPR001647">
    <property type="entry name" value="HTH_TetR"/>
</dbReference>
<gene>
    <name evidence="6" type="ORF">AORI_2567</name>
</gene>
<protein>
    <submittedName>
        <fullName evidence="6">TetR family transcriptional regulator</fullName>
    </submittedName>
</protein>
<dbReference type="Pfam" id="PF00440">
    <property type="entry name" value="TetR_N"/>
    <property type="match status" value="1"/>
</dbReference>
<dbReference type="InterPro" id="IPR009057">
    <property type="entry name" value="Homeodomain-like_sf"/>
</dbReference>
<dbReference type="Proteomes" id="UP000013968">
    <property type="component" value="Chromosome"/>
</dbReference>
<keyword evidence="7" id="KW-1185">Reference proteome</keyword>
<sequence>MPTPRRSQTERSQSTQAALITAARTLFAEQGYAAVPADEIVRAAGVTRGALYHHFGDKQGLFRAVIEQIETEITEELKTVLDAAGDPWTGALGVLSRFLDLCLRPEVVRIALTDAVSVLGWQEWRELEARYGLGLITEILESAAADGLLIDAPIPELAQLALSACAEAALMIAHAEDREAAKEKSLAALVALLSGLVKQPPVS</sequence>